<evidence type="ECO:0000313" key="3">
    <source>
        <dbReference type="Proteomes" id="UP000075544"/>
    </source>
</evidence>
<dbReference type="Proteomes" id="UP000075544">
    <property type="component" value="Unassembled WGS sequence"/>
</dbReference>
<evidence type="ECO:0000313" key="2">
    <source>
        <dbReference type="EMBL" id="KXZ68415.1"/>
    </source>
</evidence>
<accession>A0A150HPB9</accession>
<feature type="transmembrane region" description="Helical" evidence="1">
    <location>
        <begin position="21"/>
        <end position="43"/>
    </location>
</feature>
<organism evidence="2 3">
    <name type="scientific">Acinetobacter venetianus</name>
    <dbReference type="NCBI Taxonomy" id="52133"/>
    <lineage>
        <taxon>Bacteria</taxon>
        <taxon>Pseudomonadati</taxon>
        <taxon>Pseudomonadota</taxon>
        <taxon>Gammaproteobacteria</taxon>
        <taxon>Moraxellales</taxon>
        <taxon>Moraxellaceae</taxon>
        <taxon>Acinetobacter</taxon>
    </lineage>
</organism>
<name>A0A150HPB9_9GAMM</name>
<protein>
    <submittedName>
        <fullName evidence="2">Uncharacterized protein</fullName>
    </submittedName>
</protein>
<sequence length="161" mass="18870">MKAKLLKLAQPFTQKPIVSKVQIWRCLIQTPFYACIPIYFILLALFSPQDYFSVQIFKVCYEIFLVILYIAVIYFILVFLPTYFVQLLLRKYQVLYFFSIMAYALLFTVVVPSLIIILNTTQINIIPLRFFVLLCFFSLTFAVTNWILLVTANKSKTCSKL</sequence>
<feature type="transmembrane region" description="Helical" evidence="1">
    <location>
        <begin position="130"/>
        <end position="152"/>
    </location>
</feature>
<keyword evidence="1" id="KW-0472">Membrane</keyword>
<dbReference type="PATRIC" id="fig|52133.19.peg.3190"/>
<evidence type="ECO:0000256" key="1">
    <source>
        <dbReference type="SAM" id="Phobius"/>
    </source>
</evidence>
<reference evidence="2 3" key="1">
    <citation type="journal article" date="2016" name="Sci. Rep.">
        <title>Genomic and phenotypic characterization of the species Acinetobacter venetianus.</title>
        <authorList>
            <person name="Fondi M."/>
            <person name="Maida I."/>
            <person name="Perrin E."/>
            <person name="Orlandini V."/>
            <person name="La Torre L."/>
            <person name="Bosi E."/>
            <person name="Negroni A."/>
            <person name="Zanaroli G."/>
            <person name="Fava F."/>
            <person name="Decorosi F."/>
            <person name="Giovannetti L."/>
            <person name="Viti C."/>
            <person name="Vaneechoutte M."/>
            <person name="Dijkshoorn L."/>
            <person name="Fani R."/>
        </authorList>
    </citation>
    <scope>NUCLEOTIDE SEQUENCE [LARGE SCALE GENOMIC DNA]</scope>
    <source>
        <strain evidence="2 3">LUH13518</strain>
    </source>
</reference>
<dbReference type="EMBL" id="JRHX01000092">
    <property type="protein sequence ID" value="KXZ68415.1"/>
    <property type="molecule type" value="Genomic_DNA"/>
</dbReference>
<feature type="transmembrane region" description="Helical" evidence="1">
    <location>
        <begin position="63"/>
        <end position="85"/>
    </location>
</feature>
<dbReference type="AlphaFoldDB" id="A0A150HPB9"/>
<feature type="transmembrane region" description="Helical" evidence="1">
    <location>
        <begin position="94"/>
        <end position="118"/>
    </location>
</feature>
<keyword evidence="1" id="KW-1133">Transmembrane helix</keyword>
<gene>
    <name evidence="2" type="ORF">AVENLUH13518_03140</name>
</gene>
<keyword evidence="1" id="KW-0812">Transmembrane</keyword>
<comment type="caution">
    <text evidence="2">The sequence shown here is derived from an EMBL/GenBank/DDBJ whole genome shotgun (WGS) entry which is preliminary data.</text>
</comment>
<proteinExistence type="predicted"/>